<gene>
    <name evidence="10" type="ORF">FDA94_01415</name>
</gene>
<dbReference type="InterPro" id="IPR017972">
    <property type="entry name" value="Cyt_P450_CS"/>
</dbReference>
<evidence type="ECO:0000313" key="10">
    <source>
        <dbReference type="EMBL" id="TKK91471.1"/>
    </source>
</evidence>
<feature type="compositionally biased region" description="Basic and acidic residues" evidence="9">
    <location>
        <begin position="457"/>
        <end position="468"/>
    </location>
</feature>
<dbReference type="OrthoDB" id="3217230at2"/>
<comment type="similarity">
    <text evidence="1 8">Belongs to the cytochrome P450 family.</text>
</comment>
<evidence type="ECO:0000256" key="6">
    <source>
        <dbReference type="ARBA" id="ARBA00023033"/>
    </source>
</evidence>
<dbReference type="PANTHER" id="PTHR24291">
    <property type="entry name" value="CYTOCHROME P450 FAMILY 4"/>
    <property type="match status" value="1"/>
</dbReference>
<evidence type="ECO:0000313" key="11">
    <source>
        <dbReference type="Proteomes" id="UP000308705"/>
    </source>
</evidence>
<keyword evidence="2 7" id="KW-0349">Heme</keyword>
<dbReference type="GO" id="GO:0016705">
    <property type="term" value="F:oxidoreductase activity, acting on paired donors, with incorporation or reduction of molecular oxygen"/>
    <property type="evidence" value="ECO:0007669"/>
    <property type="project" value="InterPro"/>
</dbReference>
<evidence type="ECO:0000256" key="9">
    <source>
        <dbReference type="SAM" id="MobiDB-lite"/>
    </source>
</evidence>
<keyword evidence="3 7" id="KW-0479">Metal-binding</keyword>
<evidence type="ECO:0000256" key="8">
    <source>
        <dbReference type="RuleBase" id="RU000461"/>
    </source>
</evidence>
<feature type="region of interest" description="Disordered" evidence="9">
    <location>
        <begin position="449"/>
        <end position="468"/>
    </location>
</feature>
<organism evidence="10 11">
    <name type="scientific">Herbidospora galbida</name>
    <dbReference type="NCBI Taxonomy" id="2575442"/>
    <lineage>
        <taxon>Bacteria</taxon>
        <taxon>Bacillati</taxon>
        <taxon>Actinomycetota</taxon>
        <taxon>Actinomycetes</taxon>
        <taxon>Streptosporangiales</taxon>
        <taxon>Streptosporangiaceae</taxon>
        <taxon>Herbidospora</taxon>
    </lineage>
</organism>
<protein>
    <submittedName>
        <fullName evidence="10">Cytochrome P450</fullName>
    </submittedName>
</protein>
<dbReference type="PANTHER" id="PTHR24291:SF50">
    <property type="entry name" value="BIFUNCTIONAL ALBAFLAVENONE MONOOXYGENASE_TERPENE SYNTHASE"/>
    <property type="match status" value="1"/>
</dbReference>
<feature type="binding site" description="axial binding residue" evidence="7">
    <location>
        <position position="399"/>
    </location>
    <ligand>
        <name>heme</name>
        <dbReference type="ChEBI" id="CHEBI:30413"/>
    </ligand>
    <ligandPart>
        <name>Fe</name>
        <dbReference type="ChEBI" id="CHEBI:18248"/>
    </ligandPart>
</feature>
<evidence type="ECO:0000256" key="1">
    <source>
        <dbReference type="ARBA" id="ARBA00010617"/>
    </source>
</evidence>
<dbReference type="CDD" id="cd11049">
    <property type="entry name" value="CYP170A1-like"/>
    <property type="match status" value="1"/>
</dbReference>
<reference evidence="10 11" key="1">
    <citation type="submission" date="2019-04" db="EMBL/GenBank/DDBJ databases">
        <title>Herbidospora sp. NEAU-GS14.nov., a novel actinomycete isolated from soil.</title>
        <authorList>
            <person name="Han L."/>
        </authorList>
    </citation>
    <scope>NUCLEOTIDE SEQUENCE [LARGE SCALE GENOMIC DNA]</scope>
    <source>
        <strain evidence="10 11">NEAU-GS14</strain>
    </source>
</reference>
<keyword evidence="5 7" id="KW-0408">Iron</keyword>
<comment type="cofactor">
    <cofactor evidence="7">
        <name>heme</name>
        <dbReference type="ChEBI" id="CHEBI:30413"/>
    </cofactor>
</comment>
<dbReference type="GO" id="GO:0020037">
    <property type="term" value="F:heme binding"/>
    <property type="evidence" value="ECO:0007669"/>
    <property type="project" value="InterPro"/>
</dbReference>
<evidence type="ECO:0000256" key="3">
    <source>
        <dbReference type="ARBA" id="ARBA00022723"/>
    </source>
</evidence>
<name>A0A4U3MPD7_9ACTN</name>
<dbReference type="Gene3D" id="1.10.630.10">
    <property type="entry name" value="Cytochrome P450"/>
    <property type="match status" value="1"/>
</dbReference>
<dbReference type="InterPro" id="IPR002401">
    <property type="entry name" value="Cyt_P450_E_grp-I"/>
</dbReference>
<keyword evidence="11" id="KW-1185">Reference proteome</keyword>
<dbReference type="GO" id="GO:0005506">
    <property type="term" value="F:iron ion binding"/>
    <property type="evidence" value="ECO:0007669"/>
    <property type="project" value="InterPro"/>
</dbReference>
<keyword evidence="4 8" id="KW-0560">Oxidoreductase</keyword>
<evidence type="ECO:0000256" key="5">
    <source>
        <dbReference type="ARBA" id="ARBA00023004"/>
    </source>
</evidence>
<dbReference type="PROSITE" id="PS00086">
    <property type="entry name" value="CYTOCHROME_P450"/>
    <property type="match status" value="1"/>
</dbReference>
<dbReference type="AlphaFoldDB" id="A0A4U3MPD7"/>
<dbReference type="EMBL" id="SZQA01000001">
    <property type="protein sequence ID" value="TKK91471.1"/>
    <property type="molecule type" value="Genomic_DNA"/>
</dbReference>
<keyword evidence="6 8" id="KW-0503">Monooxygenase</keyword>
<dbReference type="PRINTS" id="PR00385">
    <property type="entry name" value="P450"/>
</dbReference>
<evidence type="ECO:0000256" key="2">
    <source>
        <dbReference type="ARBA" id="ARBA00022617"/>
    </source>
</evidence>
<dbReference type="GO" id="GO:0004497">
    <property type="term" value="F:monooxygenase activity"/>
    <property type="evidence" value="ECO:0007669"/>
    <property type="project" value="UniProtKB-KW"/>
</dbReference>
<comment type="caution">
    <text evidence="10">The sequence shown here is derived from an EMBL/GenBank/DDBJ whole genome shotgun (WGS) entry which is preliminary data.</text>
</comment>
<dbReference type="PRINTS" id="PR00463">
    <property type="entry name" value="EP450I"/>
</dbReference>
<sequence>MRSTSEPAALPVAPGGLPLLGHVLSLIRDPLAFLSSLPRCGDLVEVRVGPTRAVVVCDPELNHQLLMEDRTFDKGGLFIEKAREFVGESLGTCPHSLHRRQRRLAQPAFHQARMPGYAGIMIEHITAATRSWRPGRVFDVYAEMMGITVKVLLATMFSSSLPAQAGHDRLHEDIVTIFDTVYRRMLTPRSFNRLPTRGNRRYRQAIARVHRTVLAVLADRRLDGTDHGDLLSALLAARDDGSGTAGRGLSDTEITDNTMMFVLAGTETTASALAWAFHLVAGHPEVERALHGEVDAVLDGRTATHTDLPHLKLTGRIVTETLRLYPPGWIFTRTTTADTLLGGHRIPENTTVIYSPYLLHRRADLFDAPDRFDPDRWLPGRVQPRRHSLVPFGGGSRKCIGDTFAVTEVTLALATIASRWTLRHVAGPPVRPAKSAALYPRNLQMRAEARAQGLRADSTKAGDPDAGH</sequence>
<dbReference type="SUPFAM" id="SSF48264">
    <property type="entry name" value="Cytochrome P450"/>
    <property type="match status" value="1"/>
</dbReference>
<dbReference type="Proteomes" id="UP000308705">
    <property type="component" value="Unassembled WGS sequence"/>
</dbReference>
<dbReference type="InterPro" id="IPR036396">
    <property type="entry name" value="Cyt_P450_sf"/>
</dbReference>
<evidence type="ECO:0000256" key="4">
    <source>
        <dbReference type="ARBA" id="ARBA00023002"/>
    </source>
</evidence>
<evidence type="ECO:0000256" key="7">
    <source>
        <dbReference type="PIRSR" id="PIRSR602401-1"/>
    </source>
</evidence>
<dbReference type="InterPro" id="IPR001128">
    <property type="entry name" value="Cyt_P450"/>
</dbReference>
<dbReference type="InterPro" id="IPR050196">
    <property type="entry name" value="Cytochrome_P450_Monoox"/>
</dbReference>
<accession>A0A4U3MPD7</accession>
<dbReference type="Pfam" id="PF00067">
    <property type="entry name" value="p450"/>
    <property type="match status" value="1"/>
</dbReference>
<proteinExistence type="inferred from homology"/>